<dbReference type="NCBIfam" id="NF002747">
    <property type="entry name" value="PRK02759.1"/>
    <property type="match status" value="1"/>
</dbReference>
<comment type="catalytic activity">
    <reaction evidence="2 16">
        <text>1-(5-phospho-beta-D-ribosyl)-ATP + H2O = 1-(5-phospho-beta-D-ribosyl)-5'-AMP + diphosphate + H(+)</text>
        <dbReference type="Rhea" id="RHEA:22828"/>
        <dbReference type="ChEBI" id="CHEBI:15377"/>
        <dbReference type="ChEBI" id="CHEBI:15378"/>
        <dbReference type="ChEBI" id="CHEBI:33019"/>
        <dbReference type="ChEBI" id="CHEBI:59457"/>
        <dbReference type="ChEBI" id="CHEBI:73183"/>
        <dbReference type="EC" id="3.6.1.31"/>
    </reaction>
</comment>
<comment type="similarity">
    <text evidence="8 17">Belongs to the HisA/HisF family.</text>
</comment>
<dbReference type="HAMAP" id="MF_01021">
    <property type="entry name" value="HisI"/>
    <property type="match status" value="1"/>
</dbReference>
<evidence type="ECO:0000256" key="8">
    <source>
        <dbReference type="ARBA" id="ARBA00009667"/>
    </source>
</evidence>
<evidence type="ECO:0000256" key="6">
    <source>
        <dbReference type="ARBA" id="ARBA00007731"/>
    </source>
</evidence>
<dbReference type="InterPro" id="IPR011060">
    <property type="entry name" value="RibuloseP-bd_barrel"/>
</dbReference>
<dbReference type="InterPro" id="IPR023019">
    <property type="entry name" value="His_synth_HisIE"/>
</dbReference>
<dbReference type="InterPro" id="IPR026660">
    <property type="entry name" value="PRA-CH"/>
</dbReference>
<evidence type="ECO:0000256" key="2">
    <source>
        <dbReference type="ARBA" id="ARBA00001460"/>
    </source>
</evidence>
<evidence type="ECO:0000256" key="17">
    <source>
        <dbReference type="RuleBase" id="RU003657"/>
    </source>
</evidence>
<evidence type="ECO:0000256" key="16">
    <source>
        <dbReference type="HAMAP-Rule" id="MF_01019"/>
    </source>
</evidence>
<evidence type="ECO:0000313" key="19">
    <source>
        <dbReference type="EMBL" id="XBS55527.1"/>
    </source>
</evidence>
<sequence length="429" mass="48388">MMEYKKLIAGFGIREGKAVRLDDQKICYGENLLNLACFYGDSGADELFLHDLSESEEDHERTIGLMKEIARLSDIPLILGGRVRRLEDVKKYLYAGAKAAFLDVSLDENVDLMKEASDRFGDDKIYAYLPDCSYLERTKEYAQLGASVMILGDTGITEEKLQAVSACEEAFLITGCGEDAELFACVLGMDNVNGLVGNFDGEVSCMDLKQDLKALGVGVDTFESPVSFDQFKLNDDGLIPVITQDYRTGEVLMLAYMNEEAFHETLKTGCMTYYSRSRKSLWRKGETSGHYQYVKSLALDCDNDTLLAKVNQIGAACHTGARSCFYQNLVKKEYQESNPLKVFEEVFKVILDRKANPKEGSYTNYLFDKGLDKILKKLGEESTEIVIAAKNQNPEEVKYEISDFLYHMMVLMVYKGLSWEDITRELSNR</sequence>
<evidence type="ECO:0000256" key="1">
    <source>
        <dbReference type="ARBA" id="ARBA00000024"/>
    </source>
</evidence>
<comment type="catalytic activity">
    <reaction evidence="1 16">
        <text>1-(5-phospho-beta-D-ribosyl)-5'-AMP + H2O = 1-(5-phospho-beta-D-ribosyl)-5-[(5-phospho-beta-D-ribosylamino)methylideneamino]imidazole-4-carboxamide</text>
        <dbReference type="Rhea" id="RHEA:20049"/>
        <dbReference type="ChEBI" id="CHEBI:15377"/>
        <dbReference type="ChEBI" id="CHEBI:58435"/>
        <dbReference type="ChEBI" id="CHEBI:59457"/>
        <dbReference type="EC" id="3.5.4.19"/>
    </reaction>
</comment>
<protein>
    <recommendedName>
        <fullName evidence="16">Histidine biosynthesis bifunctional protein HisIE</fullName>
    </recommendedName>
    <domain>
        <recommendedName>
            <fullName evidence="16">Phosphoribosyl-AMP cyclohydrolase</fullName>
            <shortName evidence="16">PRA-CH</shortName>
            <ecNumber evidence="16">3.5.4.19</ecNumber>
        </recommendedName>
    </domain>
    <domain>
        <recommendedName>
            <fullName evidence="16">Phosphoribosyl-ATP pyrophosphatase</fullName>
            <shortName evidence="16">PRA-PH</shortName>
            <ecNumber evidence="16">3.6.1.31</ecNumber>
        </recommendedName>
    </domain>
</protein>
<dbReference type="RefSeq" id="WP_349948191.1">
    <property type="nucleotide sequence ID" value="NZ_CP157940.1"/>
</dbReference>
<dbReference type="PANTHER" id="PTHR42945">
    <property type="entry name" value="HISTIDINE BIOSYNTHESIS BIFUNCTIONAL PROTEIN"/>
    <property type="match status" value="1"/>
</dbReference>
<evidence type="ECO:0000256" key="13">
    <source>
        <dbReference type="ARBA" id="ARBA00022840"/>
    </source>
</evidence>
<dbReference type="NCBIfam" id="NF000768">
    <property type="entry name" value="PRK00051.1"/>
    <property type="match status" value="1"/>
</dbReference>
<dbReference type="EMBL" id="CP157940">
    <property type="protein sequence ID" value="XBS55527.1"/>
    <property type="molecule type" value="Genomic_DNA"/>
</dbReference>
<dbReference type="InterPro" id="IPR013785">
    <property type="entry name" value="Aldolase_TIM"/>
</dbReference>
<dbReference type="PANTHER" id="PTHR42945:SF1">
    <property type="entry name" value="HISTIDINE BIOSYNTHESIS BIFUNCTIONAL PROTEIN HIS7"/>
    <property type="match status" value="1"/>
</dbReference>
<evidence type="ECO:0000256" key="12">
    <source>
        <dbReference type="ARBA" id="ARBA00022801"/>
    </source>
</evidence>
<dbReference type="FunFam" id="3.10.20.810:FF:000001">
    <property type="entry name" value="Histidine biosynthesis bifunctional protein HisIE"/>
    <property type="match status" value="1"/>
</dbReference>
<feature type="region of interest" description="Phosphoribosyl-AMP cyclohydrolase" evidence="16">
    <location>
        <begin position="1"/>
        <end position="342"/>
    </location>
</feature>
<comment type="similarity">
    <text evidence="7 16">In the N-terminal section; belongs to the PRA-CH family.</text>
</comment>
<dbReference type="CDD" id="cd11534">
    <property type="entry name" value="NTP-PPase_HisIE_like"/>
    <property type="match status" value="1"/>
</dbReference>
<reference evidence="19" key="1">
    <citation type="submission" date="2024-06" db="EMBL/GenBank/DDBJ databases">
        <title>Lacrimispora cavernae sp. nov., a novel anaerobe isolated from bat guano pile inside a cave.</title>
        <authorList>
            <person name="Miller S.L."/>
            <person name="Lu N."/>
            <person name="King J."/>
            <person name="Sankaranarayanan K."/>
            <person name="Lawson P.A."/>
        </authorList>
    </citation>
    <scope>NUCLEOTIDE SEQUENCE</scope>
    <source>
        <strain evidence="19">BS-2</strain>
    </source>
</reference>
<dbReference type="Gene3D" id="3.20.20.70">
    <property type="entry name" value="Aldolase class I"/>
    <property type="match status" value="1"/>
</dbReference>
<dbReference type="GO" id="GO:0004636">
    <property type="term" value="F:phosphoribosyl-ATP diphosphatase activity"/>
    <property type="evidence" value="ECO:0007669"/>
    <property type="project" value="UniProtKB-UniRule"/>
</dbReference>
<dbReference type="NCBIfam" id="TIGR03188">
    <property type="entry name" value="histidine_hisI"/>
    <property type="match status" value="1"/>
</dbReference>
<evidence type="ECO:0000256" key="7">
    <source>
        <dbReference type="ARBA" id="ARBA00008299"/>
    </source>
</evidence>
<dbReference type="EC" id="3.6.1.31" evidence="16"/>
<feature type="region of interest" description="Phosphoribosyl-ATP pyrophosphohydrolase" evidence="16">
    <location>
        <begin position="343"/>
        <end position="429"/>
    </location>
</feature>
<name>A0AAU7PTZ5_9FIRM</name>
<keyword evidence="15 16" id="KW-0511">Multifunctional enzyme</keyword>
<evidence type="ECO:0000256" key="15">
    <source>
        <dbReference type="ARBA" id="ARBA00023268"/>
    </source>
</evidence>
<comment type="subcellular location">
    <subcellularLocation>
        <location evidence="3 16">Cytoplasm</location>
    </subcellularLocation>
</comment>
<proteinExistence type="inferred from homology"/>
<keyword evidence="13 16" id="KW-0067">ATP-binding</keyword>
<keyword evidence="10 16" id="KW-0028">Amino-acid biosynthesis</keyword>
<evidence type="ECO:0000256" key="10">
    <source>
        <dbReference type="ARBA" id="ARBA00022605"/>
    </source>
</evidence>
<evidence type="ECO:0000256" key="9">
    <source>
        <dbReference type="ARBA" id="ARBA00022490"/>
    </source>
</evidence>
<comment type="similarity">
    <text evidence="6 16">In the C-terminal section; belongs to the PRA-PH family.</text>
</comment>
<dbReference type="HAMAP" id="MF_01020">
    <property type="entry name" value="HisE"/>
    <property type="match status" value="1"/>
</dbReference>
<dbReference type="InterPro" id="IPR002496">
    <property type="entry name" value="PRib_AMP_CycHydrolase_dom"/>
</dbReference>
<dbReference type="HAMAP" id="MF_01019">
    <property type="entry name" value="HisIE"/>
    <property type="match status" value="1"/>
</dbReference>
<dbReference type="SUPFAM" id="SSF51366">
    <property type="entry name" value="Ribulose-phoshate binding barrel"/>
    <property type="match status" value="1"/>
</dbReference>
<evidence type="ECO:0000256" key="11">
    <source>
        <dbReference type="ARBA" id="ARBA00022741"/>
    </source>
</evidence>
<dbReference type="Pfam" id="PF00977">
    <property type="entry name" value="His_biosynth"/>
    <property type="match status" value="1"/>
</dbReference>
<keyword evidence="14 16" id="KW-0368">Histidine biosynthesis</keyword>
<dbReference type="InterPro" id="IPR021130">
    <property type="entry name" value="PRib-ATP_PPHydrolase-like"/>
</dbReference>
<evidence type="ECO:0000256" key="5">
    <source>
        <dbReference type="ARBA" id="ARBA00005204"/>
    </source>
</evidence>
<dbReference type="GO" id="GO:0000105">
    <property type="term" value="P:L-histidine biosynthetic process"/>
    <property type="evidence" value="ECO:0007669"/>
    <property type="project" value="UniProtKB-UniRule"/>
</dbReference>
<dbReference type="AlphaFoldDB" id="A0AAU7PTZ5"/>
<evidence type="ECO:0000256" key="4">
    <source>
        <dbReference type="ARBA" id="ARBA00005169"/>
    </source>
</evidence>
<comment type="pathway">
    <text evidence="5 16">Amino-acid biosynthesis; L-histidine biosynthesis; L-histidine from 5-phospho-alpha-D-ribose 1-diphosphate: step 2/9.</text>
</comment>
<evidence type="ECO:0000256" key="14">
    <source>
        <dbReference type="ARBA" id="ARBA00023102"/>
    </source>
</evidence>
<dbReference type="Gene3D" id="3.10.20.810">
    <property type="entry name" value="Phosphoribosyl-AMP cyclohydrolase"/>
    <property type="match status" value="1"/>
</dbReference>
<evidence type="ECO:0000256" key="3">
    <source>
        <dbReference type="ARBA" id="ARBA00004496"/>
    </source>
</evidence>
<evidence type="ECO:0000259" key="18">
    <source>
        <dbReference type="Pfam" id="PF01502"/>
    </source>
</evidence>
<dbReference type="GO" id="GO:0005524">
    <property type="term" value="F:ATP binding"/>
    <property type="evidence" value="ECO:0007669"/>
    <property type="project" value="UniProtKB-KW"/>
</dbReference>
<dbReference type="EC" id="3.5.4.19" evidence="16"/>
<keyword evidence="9 16" id="KW-0963">Cytoplasm</keyword>
<comment type="pathway">
    <text evidence="4 16">Amino-acid biosynthesis; L-histidine biosynthesis; L-histidine from 5-phospho-alpha-D-ribose 1-diphosphate: step 3/9.</text>
</comment>
<organism evidence="19">
    <name type="scientific">Lacrimispora sp. BS-2</name>
    <dbReference type="NCBI Taxonomy" id="3151850"/>
    <lineage>
        <taxon>Bacteria</taxon>
        <taxon>Bacillati</taxon>
        <taxon>Bacillota</taxon>
        <taxon>Clostridia</taxon>
        <taxon>Lachnospirales</taxon>
        <taxon>Lachnospiraceae</taxon>
        <taxon>Lacrimispora</taxon>
    </lineage>
</organism>
<dbReference type="Gene3D" id="1.10.287.1080">
    <property type="entry name" value="MazG-like"/>
    <property type="match status" value="1"/>
</dbReference>
<dbReference type="InterPro" id="IPR008179">
    <property type="entry name" value="HisE"/>
</dbReference>
<keyword evidence="11 16" id="KW-0547">Nucleotide-binding</keyword>
<dbReference type="GO" id="GO:0004635">
    <property type="term" value="F:phosphoribosyl-AMP cyclohydrolase activity"/>
    <property type="evidence" value="ECO:0007669"/>
    <property type="project" value="UniProtKB-UniRule"/>
</dbReference>
<dbReference type="InterPro" id="IPR006062">
    <property type="entry name" value="His_biosynth"/>
</dbReference>
<accession>A0AAU7PTZ5</accession>
<dbReference type="Pfam" id="PF01503">
    <property type="entry name" value="PRA-PH"/>
    <property type="match status" value="1"/>
</dbReference>
<dbReference type="Pfam" id="PF01502">
    <property type="entry name" value="PRA-CH"/>
    <property type="match status" value="1"/>
</dbReference>
<keyword evidence="12 16" id="KW-0378">Hydrolase</keyword>
<gene>
    <name evidence="16 19" type="primary">hisIE</name>
    <name evidence="16" type="synonym">hisI</name>
    <name evidence="19" type="ORF">ABFV83_06975</name>
</gene>
<dbReference type="GO" id="GO:0005737">
    <property type="term" value="C:cytoplasm"/>
    <property type="evidence" value="ECO:0007669"/>
    <property type="project" value="UniProtKB-SubCell"/>
</dbReference>
<dbReference type="InterPro" id="IPR038019">
    <property type="entry name" value="PRib_AMP_CycHydrolase_sf"/>
</dbReference>
<feature type="domain" description="Phosphoribosyl-AMP cyclohydrolase" evidence="18">
    <location>
        <begin position="253"/>
        <end position="326"/>
    </location>
</feature>
<dbReference type="SUPFAM" id="SSF141734">
    <property type="entry name" value="HisI-like"/>
    <property type="match status" value="1"/>
</dbReference>
<dbReference type="SUPFAM" id="SSF101386">
    <property type="entry name" value="all-alpha NTP pyrophosphatases"/>
    <property type="match status" value="1"/>
</dbReference>